<evidence type="ECO:0000259" key="3">
    <source>
        <dbReference type="Pfam" id="PF14285"/>
    </source>
</evidence>
<evidence type="ECO:0000313" key="5">
    <source>
        <dbReference type="Proteomes" id="UP000468766"/>
    </source>
</evidence>
<protein>
    <submittedName>
        <fullName evidence="4">DUF4367 domain-containing protein</fullName>
    </submittedName>
</protein>
<keyword evidence="2" id="KW-1133">Transmembrane helix</keyword>
<feature type="region of interest" description="Disordered" evidence="1">
    <location>
        <begin position="1"/>
        <end position="62"/>
    </location>
</feature>
<dbReference type="Proteomes" id="UP000468766">
    <property type="component" value="Unassembled WGS sequence"/>
</dbReference>
<feature type="domain" description="DUF4367" evidence="3">
    <location>
        <begin position="289"/>
        <end position="340"/>
    </location>
</feature>
<dbReference type="EMBL" id="WBXO01000005">
    <property type="protein sequence ID" value="KAB2952671.1"/>
    <property type="molecule type" value="Genomic_DNA"/>
</dbReference>
<dbReference type="AlphaFoldDB" id="A0A6I0F077"/>
<comment type="caution">
    <text evidence="4">The sequence shown here is derived from an EMBL/GenBank/DDBJ whole genome shotgun (WGS) entry which is preliminary data.</text>
</comment>
<keyword evidence="2" id="KW-0472">Membrane</keyword>
<organism evidence="4 5">
    <name type="scientific">Heliorestis acidaminivorans</name>
    <dbReference type="NCBI Taxonomy" id="553427"/>
    <lineage>
        <taxon>Bacteria</taxon>
        <taxon>Bacillati</taxon>
        <taxon>Bacillota</taxon>
        <taxon>Clostridia</taxon>
        <taxon>Eubacteriales</taxon>
        <taxon>Heliobacteriaceae</taxon>
        <taxon>Heliorestis</taxon>
    </lineage>
</organism>
<feature type="transmembrane region" description="Helical" evidence="2">
    <location>
        <begin position="66"/>
        <end position="85"/>
    </location>
</feature>
<dbReference type="RefSeq" id="WP_151619948.1">
    <property type="nucleotide sequence ID" value="NZ_WBXO01000005.1"/>
</dbReference>
<sequence>MDKDPKQKKNEPIGDKEISHTETHRADRNKEAEAKEHKVEGHKARMDREDEKKDRIEERKDDRSKWIAGAVAAVLLVGLFTMTPLRQAAADFLAQFRAQRIEIVEVNPQQMQHLAQNIQTQVGEIDLQQFGKVDVREKPVQNQLPLAEARKQIPFPVKTPAFVPELFRLNEPVTIHQGGHVAFTLDVNQVNALLQQLGAQTLLPENLQNKTFEIAVPKGIRMQYIHADEEQQFNISQFNSPEINVPGGVDEIAVRNALLDLPVLPEELRSQLAAIDDWKNTAIVPYVEGQMDRLEINGQEALYGLSPRGMGHLMWMDNGVIMQMHGNLDKETLIQIAQSLR</sequence>
<dbReference type="Pfam" id="PF14285">
    <property type="entry name" value="DUF4367"/>
    <property type="match status" value="1"/>
</dbReference>
<evidence type="ECO:0000313" key="4">
    <source>
        <dbReference type="EMBL" id="KAB2952671.1"/>
    </source>
</evidence>
<proteinExistence type="predicted"/>
<accession>A0A6I0F077</accession>
<name>A0A6I0F077_9FIRM</name>
<dbReference type="InterPro" id="IPR025377">
    <property type="entry name" value="DUF4367"/>
</dbReference>
<keyword evidence="5" id="KW-1185">Reference proteome</keyword>
<dbReference type="OrthoDB" id="2079550at2"/>
<gene>
    <name evidence="4" type="ORF">F9B85_08440</name>
</gene>
<evidence type="ECO:0000256" key="2">
    <source>
        <dbReference type="SAM" id="Phobius"/>
    </source>
</evidence>
<keyword evidence="2" id="KW-0812">Transmembrane</keyword>
<reference evidence="4 5" key="1">
    <citation type="submission" date="2019-10" db="EMBL/GenBank/DDBJ databases">
        <title>Whole-genome sequence of the extremophile Heliorestis acidaminivorans DSM 24790.</title>
        <authorList>
            <person name="Kyndt J.A."/>
            <person name="Meyer T.E."/>
        </authorList>
    </citation>
    <scope>NUCLEOTIDE SEQUENCE [LARGE SCALE GENOMIC DNA]</scope>
    <source>
        <strain evidence="4 5">DSM 24790</strain>
    </source>
</reference>
<evidence type="ECO:0000256" key="1">
    <source>
        <dbReference type="SAM" id="MobiDB-lite"/>
    </source>
</evidence>